<dbReference type="EMBL" id="JAJSOF020000001">
    <property type="protein sequence ID" value="KAJ4451054.1"/>
    <property type="molecule type" value="Genomic_DNA"/>
</dbReference>
<protein>
    <submittedName>
        <fullName evidence="1">Uncharacterized protein</fullName>
    </submittedName>
</protein>
<gene>
    <name evidence="1" type="ORF">ANN_02491</name>
</gene>
<reference evidence="1 2" key="1">
    <citation type="journal article" date="2022" name="Allergy">
        <title>Genome assembly and annotation of Periplaneta americana reveal a comprehensive cockroach allergen profile.</title>
        <authorList>
            <person name="Wang L."/>
            <person name="Xiong Q."/>
            <person name="Saelim N."/>
            <person name="Wang L."/>
            <person name="Nong W."/>
            <person name="Wan A.T."/>
            <person name="Shi M."/>
            <person name="Liu X."/>
            <person name="Cao Q."/>
            <person name="Hui J.H.L."/>
            <person name="Sookrung N."/>
            <person name="Leung T.F."/>
            <person name="Tungtrongchitr A."/>
            <person name="Tsui S.K.W."/>
        </authorList>
    </citation>
    <scope>NUCLEOTIDE SEQUENCE [LARGE SCALE GENOMIC DNA]</scope>
    <source>
        <strain evidence="1">PWHHKU_190912</strain>
    </source>
</reference>
<accession>A0ABQ8TZW7</accession>
<evidence type="ECO:0000313" key="1">
    <source>
        <dbReference type="EMBL" id="KAJ4451054.1"/>
    </source>
</evidence>
<name>A0ABQ8TZW7_PERAM</name>
<proteinExistence type="predicted"/>
<evidence type="ECO:0000313" key="2">
    <source>
        <dbReference type="Proteomes" id="UP001148838"/>
    </source>
</evidence>
<comment type="caution">
    <text evidence="1">The sequence shown here is derived from an EMBL/GenBank/DDBJ whole genome shotgun (WGS) entry which is preliminary data.</text>
</comment>
<organism evidence="1 2">
    <name type="scientific">Periplaneta americana</name>
    <name type="common">American cockroach</name>
    <name type="synonym">Blatta americana</name>
    <dbReference type="NCBI Taxonomy" id="6978"/>
    <lineage>
        <taxon>Eukaryota</taxon>
        <taxon>Metazoa</taxon>
        <taxon>Ecdysozoa</taxon>
        <taxon>Arthropoda</taxon>
        <taxon>Hexapoda</taxon>
        <taxon>Insecta</taxon>
        <taxon>Pterygota</taxon>
        <taxon>Neoptera</taxon>
        <taxon>Polyneoptera</taxon>
        <taxon>Dictyoptera</taxon>
        <taxon>Blattodea</taxon>
        <taxon>Blattoidea</taxon>
        <taxon>Blattidae</taxon>
        <taxon>Blattinae</taxon>
        <taxon>Periplaneta</taxon>
    </lineage>
</organism>
<keyword evidence="2" id="KW-1185">Reference proteome</keyword>
<sequence>MSPGSSTESYPAFAHIGLRENPGKNLNQVTCPDRDSNPGHLVSQPDALTVTPQDLERNLSCGGSILLEPYLVNLQRIESWCQKIVDHKRVPLRVHCQSSTILLKKSLHLLMDCKPYFLQCLGQHRTDSMVSDVAKGLTIGAEAKDMGKSFNLAETALTADQELKNSIKVHCTLYFQVKSTLATFFVSLLDHSDNCLKQAGEFACVRQKEGTLRHYARKGEGKLRDTDFGGQWAVRGEGGKEAVRNRLFWKLRKATQADCVEATRCSTF</sequence>
<dbReference type="Proteomes" id="UP001148838">
    <property type="component" value="Unassembled WGS sequence"/>
</dbReference>